<protein>
    <submittedName>
        <fullName evidence="1">Uncharacterized protein</fullName>
    </submittedName>
</protein>
<comment type="caution">
    <text evidence="1">The sequence shown here is derived from an EMBL/GenBank/DDBJ whole genome shotgun (WGS) entry which is preliminary data.</text>
</comment>
<keyword evidence="2" id="KW-1185">Reference proteome</keyword>
<dbReference type="Proteomes" id="UP001057452">
    <property type="component" value="Chromosome 8"/>
</dbReference>
<evidence type="ECO:0000313" key="1">
    <source>
        <dbReference type="EMBL" id="KAI4822726.1"/>
    </source>
</evidence>
<dbReference type="EMBL" id="CM043792">
    <property type="protein sequence ID" value="KAI4822726.1"/>
    <property type="molecule type" value="Genomic_DNA"/>
</dbReference>
<gene>
    <name evidence="1" type="ORF">KUCAC02_008256</name>
</gene>
<name>A0ACB9X7Z5_CHAAC</name>
<sequence length="121" mass="13406">MKSLLQFLAVFAVVSFCVCDESHESSESEEDVFVPPNQAKLLHRAAAGERIQPTEREHLLQEGKDSGREACRDLRGLFSVSLLRQHTRLPAGLPEVLRTPKRASDSTQGAEILNRNPAESP</sequence>
<proteinExistence type="predicted"/>
<accession>A0ACB9X7Z5</accession>
<organism evidence="1 2">
    <name type="scientific">Chaenocephalus aceratus</name>
    <name type="common">Blackfin icefish</name>
    <name type="synonym">Chaenichthys aceratus</name>
    <dbReference type="NCBI Taxonomy" id="36190"/>
    <lineage>
        <taxon>Eukaryota</taxon>
        <taxon>Metazoa</taxon>
        <taxon>Chordata</taxon>
        <taxon>Craniata</taxon>
        <taxon>Vertebrata</taxon>
        <taxon>Euteleostomi</taxon>
        <taxon>Actinopterygii</taxon>
        <taxon>Neopterygii</taxon>
        <taxon>Teleostei</taxon>
        <taxon>Neoteleostei</taxon>
        <taxon>Acanthomorphata</taxon>
        <taxon>Eupercaria</taxon>
        <taxon>Perciformes</taxon>
        <taxon>Notothenioidei</taxon>
        <taxon>Channichthyidae</taxon>
        <taxon>Chaenocephalus</taxon>
    </lineage>
</organism>
<reference evidence="1" key="1">
    <citation type="submission" date="2022-05" db="EMBL/GenBank/DDBJ databases">
        <title>Chromosome-level genome of Chaenocephalus aceratus.</title>
        <authorList>
            <person name="Park H."/>
        </authorList>
    </citation>
    <scope>NUCLEOTIDE SEQUENCE</scope>
    <source>
        <strain evidence="1">KU_202001</strain>
    </source>
</reference>
<evidence type="ECO:0000313" key="2">
    <source>
        <dbReference type="Proteomes" id="UP001057452"/>
    </source>
</evidence>